<dbReference type="InterPro" id="IPR011006">
    <property type="entry name" value="CheY-like_superfamily"/>
</dbReference>
<dbReference type="PANTHER" id="PTHR48111:SF40">
    <property type="entry name" value="PHOSPHATE REGULON TRANSCRIPTIONAL REGULATORY PROTEIN PHOB"/>
    <property type="match status" value="1"/>
</dbReference>
<dbReference type="Pfam" id="PF00486">
    <property type="entry name" value="Trans_reg_C"/>
    <property type="match status" value="1"/>
</dbReference>
<evidence type="ECO:0000256" key="5">
    <source>
        <dbReference type="ARBA" id="ARBA00023125"/>
    </source>
</evidence>
<dbReference type="RefSeq" id="WP_043064113.1">
    <property type="nucleotide sequence ID" value="NZ_BJOA01000012.1"/>
</dbReference>
<dbReference type="OrthoDB" id="9790442at2"/>
<dbReference type="Gene3D" id="6.10.250.690">
    <property type="match status" value="1"/>
</dbReference>
<dbReference type="PANTHER" id="PTHR48111">
    <property type="entry name" value="REGULATOR OF RPOS"/>
    <property type="match status" value="1"/>
</dbReference>
<reference evidence="11 13" key="1">
    <citation type="submission" date="2015-07" db="EMBL/GenBank/DDBJ databases">
        <title>Fjat-14205 dsm 2895.</title>
        <authorList>
            <person name="Liu B."/>
            <person name="Wang J."/>
            <person name="Zhu Y."/>
            <person name="Liu G."/>
            <person name="Chen Q."/>
            <person name="Chen Z."/>
            <person name="Lan J."/>
            <person name="Che J."/>
            <person name="Ge C."/>
            <person name="Shi H."/>
            <person name="Pan Z."/>
            <person name="Liu X."/>
        </authorList>
    </citation>
    <scope>NUCLEOTIDE SEQUENCE [LARGE SCALE GENOMIC DNA]</scope>
    <source>
        <strain evidence="11 13">DSM 2895</strain>
    </source>
</reference>
<dbReference type="GO" id="GO:0006355">
    <property type="term" value="P:regulation of DNA-templated transcription"/>
    <property type="evidence" value="ECO:0007669"/>
    <property type="project" value="InterPro"/>
</dbReference>
<keyword evidence="5 8" id="KW-0238">DNA-binding</keyword>
<dbReference type="PROSITE" id="PS50110">
    <property type="entry name" value="RESPONSE_REGULATORY"/>
    <property type="match status" value="1"/>
</dbReference>
<dbReference type="InterPro" id="IPR001789">
    <property type="entry name" value="Sig_transdc_resp-reg_receiver"/>
</dbReference>
<feature type="domain" description="Response regulatory" evidence="9">
    <location>
        <begin position="3"/>
        <end position="116"/>
    </location>
</feature>
<dbReference type="Proteomes" id="UP000037269">
    <property type="component" value="Unassembled WGS sequence"/>
</dbReference>
<dbReference type="PROSITE" id="PS51755">
    <property type="entry name" value="OMPR_PHOB"/>
    <property type="match status" value="1"/>
</dbReference>
<accession>A0A0D1Y3C2</accession>
<name>A0A0D1Y3C2_ANEMI</name>
<dbReference type="GO" id="GO:0000156">
    <property type="term" value="F:phosphorelay response regulator activity"/>
    <property type="evidence" value="ECO:0007669"/>
    <property type="project" value="TreeGrafter"/>
</dbReference>
<dbReference type="CDD" id="cd00383">
    <property type="entry name" value="trans_reg_C"/>
    <property type="match status" value="1"/>
</dbReference>
<feature type="modified residue" description="4-aspartylphosphate" evidence="7">
    <location>
        <position position="52"/>
    </location>
</feature>
<keyword evidence="2 7" id="KW-0597">Phosphoprotein</keyword>
<evidence type="ECO:0000256" key="7">
    <source>
        <dbReference type="PROSITE-ProRule" id="PRU00169"/>
    </source>
</evidence>
<organism evidence="11 13">
    <name type="scientific">Aneurinibacillus migulanus</name>
    <name type="common">Bacillus migulanus</name>
    <dbReference type="NCBI Taxonomy" id="47500"/>
    <lineage>
        <taxon>Bacteria</taxon>
        <taxon>Bacillati</taxon>
        <taxon>Bacillota</taxon>
        <taxon>Bacilli</taxon>
        <taxon>Bacillales</taxon>
        <taxon>Paenibacillaceae</taxon>
        <taxon>Aneurinibacillus group</taxon>
        <taxon>Aneurinibacillus</taxon>
    </lineage>
</organism>
<dbReference type="GO" id="GO:0000976">
    <property type="term" value="F:transcription cis-regulatory region binding"/>
    <property type="evidence" value="ECO:0007669"/>
    <property type="project" value="TreeGrafter"/>
</dbReference>
<evidence type="ECO:0000256" key="2">
    <source>
        <dbReference type="ARBA" id="ARBA00022553"/>
    </source>
</evidence>
<dbReference type="Gene3D" id="1.10.10.10">
    <property type="entry name" value="Winged helix-like DNA-binding domain superfamily/Winged helix DNA-binding domain"/>
    <property type="match status" value="1"/>
</dbReference>
<protein>
    <submittedName>
        <fullName evidence="12">DNA-binding response regulator, OmpR family, contains REC and winged-helix (WHTH) domain</fullName>
    </submittedName>
    <submittedName>
        <fullName evidence="11">PhoP family transcriptional regulator</fullName>
    </submittedName>
</protein>
<dbReference type="InterPro" id="IPR001867">
    <property type="entry name" value="OmpR/PhoB-type_DNA-bd"/>
</dbReference>
<evidence type="ECO:0000256" key="6">
    <source>
        <dbReference type="ARBA" id="ARBA00023163"/>
    </source>
</evidence>
<dbReference type="Pfam" id="PF00072">
    <property type="entry name" value="Response_reg"/>
    <property type="match status" value="1"/>
</dbReference>
<evidence type="ECO:0000313" key="11">
    <source>
        <dbReference type="EMBL" id="KON96430.1"/>
    </source>
</evidence>
<dbReference type="AlphaFoldDB" id="A0A0D1Y3C2"/>
<dbReference type="STRING" id="47500.AF333_14045"/>
<evidence type="ECO:0000313" key="13">
    <source>
        <dbReference type="Proteomes" id="UP000037269"/>
    </source>
</evidence>
<keyword evidence="6" id="KW-0804">Transcription</keyword>
<evidence type="ECO:0000313" key="12">
    <source>
        <dbReference type="EMBL" id="SDI20881.1"/>
    </source>
</evidence>
<comment type="subcellular location">
    <subcellularLocation>
        <location evidence="1">Cytoplasm</location>
    </subcellularLocation>
</comment>
<dbReference type="GeneID" id="42306295"/>
<dbReference type="SUPFAM" id="SSF46894">
    <property type="entry name" value="C-terminal effector domain of the bipartite response regulators"/>
    <property type="match status" value="1"/>
</dbReference>
<evidence type="ECO:0000256" key="4">
    <source>
        <dbReference type="ARBA" id="ARBA00023015"/>
    </source>
</evidence>
<dbReference type="InterPro" id="IPR039420">
    <property type="entry name" value="WalR-like"/>
</dbReference>
<dbReference type="Proteomes" id="UP000182836">
    <property type="component" value="Unassembled WGS sequence"/>
</dbReference>
<dbReference type="Gene3D" id="3.40.50.2300">
    <property type="match status" value="1"/>
</dbReference>
<dbReference type="EMBL" id="LGUG01000004">
    <property type="protein sequence ID" value="KON96430.1"/>
    <property type="molecule type" value="Genomic_DNA"/>
</dbReference>
<dbReference type="PATRIC" id="fig|47500.12.peg.1570"/>
<evidence type="ECO:0000259" key="9">
    <source>
        <dbReference type="PROSITE" id="PS50110"/>
    </source>
</evidence>
<evidence type="ECO:0000259" key="10">
    <source>
        <dbReference type="PROSITE" id="PS51755"/>
    </source>
</evidence>
<dbReference type="SUPFAM" id="SSF52172">
    <property type="entry name" value="CheY-like"/>
    <property type="match status" value="1"/>
</dbReference>
<dbReference type="GO" id="GO:0005829">
    <property type="term" value="C:cytosol"/>
    <property type="evidence" value="ECO:0007669"/>
    <property type="project" value="TreeGrafter"/>
</dbReference>
<dbReference type="InterPro" id="IPR036388">
    <property type="entry name" value="WH-like_DNA-bd_sf"/>
</dbReference>
<dbReference type="InterPro" id="IPR016032">
    <property type="entry name" value="Sig_transdc_resp-reg_C-effctor"/>
</dbReference>
<feature type="domain" description="OmpR/PhoB-type" evidence="10">
    <location>
        <begin position="131"/>
        <end position="230"/>
    </location>
</feature>
<feature type="DNA-binding region" description="OmpR/PhoB-type" evidence="8">
    <location>
        <begin position="131"/>
        <end position="230"/>
    </location>
</feature>
<evidence type="ECO:0000256" key="1">
    <source>
        <dbReference type="ARBA" id="ARBA00004496"/>
    </source>
</evidence>
<keyword evidence="13" id="KW-1185">Reference proteome</keyword>
<keyword evidence="4" id="KW-0805">Transcription regulation</keyword>
<sequence>MEPVLIVEDDKDIQRLLSTCFEQEALPYSITSSGLEAVEFVKTTSTSLILLDIMLPDSDGMEICQQMRMLTSSPIMFLSCKNKDTDKILGFSLGADDYVEKPFNIGVLMARVRAHLRRGRLLQKQQQQHEEHQIYFDNICINTHSREVLRDKKIISLTAKEFDLLCFFARHPNRVFTPEQLLDNVWGMDTLSEKRTVVVHISSLRRSIEENPLQPRYIITVRGVGYKFAAV</sequence>
<reference evidence="12 14" key="2">
    <citation type="submission" date="2016-10" db="EMBL/GenBank/DDBJ databases">
        <authorList>
            <person name="de Groot N.N."/>
        </authorList>
    </citation>
    <scope>NUCLEOTIDE SEQUENCE [LARGE SCALE GENOMIC DNA]</scope>
    <source>
        <strain evidence="12 14">DSM 2895</strain>
    </source>
</reference>
<gene>
    <name evidence="11" type="ORF">AF333_14045</name>
    <name evidence="12" type="ORF">SAMN04487909_102121</name>
</gene>
<dbReference type="EMBL" id="FNED01000002">
    <property type="protein sequence ID" value="SDI20881.1"/>
    <property type="molecule type" value="Genomic_DNA"/>
</dbReference>
<keyword evidence="3" id="KW-0902">Two-component regulatory system</keyword>
<dbReference type="SMART" id="SM00448">
    <property type="entry name" value="REC"/>
    <property type="match status" value="1"/>
</dbReference>
<dbReference type="SMART" id="SM00862">
    <property type="entry name" value="Trans_reg_C"/>
    <property type="match status" value="1"/>
</dbReference>
<evidence type="ECO:0000313" key="14">
    <source>
        <dbReference type="Proteomes" id="UP000182836"/>
    </source>
</evidence>
<proteinExistence type="predicted"/>
<dbReference type="GO" id="GO:0032993">
    <property type="term" value="C:protein-DNA complex"/>
    <property type="evidence" value="ECO:0007669"/>
    <property type="project" value="TreeGrafter"/>
</dbReference>
<evidence type="ECO:0000256" key="3">
    <source>
        <dbReference type="ARBA" id="ARBA00023012"/>
    </source>
</evidence>
<dbReference type="FunFam" id="1.10.10.10:FF:000018">
    <property type="entry name" value="DNA-binding response regulator ResD"/>
    <property type="match status" value="1"/>
</dbReference>
<evidence type="ECO:0000256" key="8">
    <source>
        <dbReference type="PROSITE-ProRule" id="PRU01091"/>
    </source>
</evidence>